<organism evidence="12 13">
    <name type="scientific">Angiostrongylus cantonensis</name>
    <name type="common">Rat lungworm</name>
    <dbReference type="NCBI Taxonomy" id="6313"/>
    <lineage>
        <taxon>Eukaryota</taxon>
        <taxon>Metazoa</taxon>
        <taxon>Ecdysozoa</taxon>
        <taxon>Nematoda</taxon>
        <taxon>Chromadorea</taxon>
        <taxon>Rhabditida</taxon>
        <taxon>Rhabditina</taxon>
        <taxon>Rhabditomorpha</taxon>
        <taxon>Strongyloidea</taxon>
        <taxon>Metastrongylidae</taxon>
        <taxon>Angiostrongylus</taxon>
    </lineage>
</organism>
<keyword evidence="12" id="KW-1185">Reference proteome</keyword>
<reference evidence="13" key="2">
    <citation type="submission" date="2016-04" db="UniProtKB">
        <authorList>
            <consortium name="WormBaseParasite"/>
        </authorList>
    </citation>
    <scope>IDENTIFICATION</scope>
</reference>
<evidence type="ECO:0000256" key="7">
    <source>
        <dbReference type="ARBA" id="ARBA00022824"/>
    </source>
</evidence>
<evidence type="ECO:0000256" key="2">
    <source>
        <dbReference type="ARBA" id="ARBA00004586"/>
    </source>
</evidence>
<evidence type="ECO:0000256" key="11">
    <source>
        <dbReference type="RuleBase" id="RU368083"/>
    </source>
</evidence>
<evidence type="ECO:0000256" key="3">
    <source>
        <dbReference type="ARBA" id="ARBA00004649"/>
    </source>
</evidence>
<dbReference type="InterPro" id="IPR006716">
    <property type="entry name" value="ERG2_sigma1_rcpt-like"/>
</dbReference>
<evidence type="ECO:0000256" key="8">
    <source>
        <dbReference type="ARBA" id="ARBA00022989"/>
    </source>
</evidence>
<dbReference type="Proteomes" id="UP000035642">
    <property type="component" value="Unassembled WGS sequence"/>
</dbReference>
<dbReference type="AlphaFoldDB" id="A0A158P5R8"/>
<accession>A0A158P5R8</accession>
<name>A0A158P5R8_ANGCA</name>
<evidence type="ECO:0000313" key="12">
    <source>
        <dbReference type="Proteomes" id="UP000035642"/>
    </source>
</evidence>
<evidence type="ECO:0000256" key="4">
    <source>
        <dbReference type="ARBA" id="ARBA00007141"/>
    </source>
</evidence>
<dbReference type="GO" id="GO:0005640">
    <property type="term" value="C:nuclear outer membrane"/>
    <property type="evidence" value="ECO:0007669"/>
    <property type="project" value="UniProtKB-SubCell"/>
</dbReference>
<dbReference type="Pfam" id="PF04622">
    <property type="entry name" value="ERG2_Sigma1R"/>
    <property type="match status" value="1"/>
</dbReference>
<keyword evidence="6" id="KW-0812">Transmembrane</keyword>
<dbReference type="PANTHER" id="PTHR10868:SF1">
    <property type="entry name" value="SIGMA NON-OPIOID INTRACELLULAR RECEPTOR 1"/>
    <property type="match status" value="1"/>
</dbReference>
<sequence length="231" mass="25228">MGFLFSKIIRNIVIAYVLFSGVQYLLRWKSYTISPKEFRSIATKAQGVENVASAVSRLTTDLRRAYGSAVVVESSWVALTLGGIPLKALFLHASITEFIAVIGTPYPVAGRIGTHWSNSTCTVLMGSVVRLPDVGYMPNKETYSTGGNFRHGQFESYIYNLGAETYAVCYGRGIIPVSGLWAATGALSQGEPISLARLIYVYGHETFNQLTLGLTNTINYYKAKATGKTEL</sequence>
<evidence type="ECO:0000256" key="1">
    <source>
        <dbReference type="ARBA" id="ARBA00004540"/>
    </source>
</evidence>
<keyword evidence="7" id="KW-0256">Endoplasmic reticulum</keyword>
<evidence type="ECO:0000256" key="5">
    <source>
        <dbReference type="ARBA" id="ARBA00020208"/>
    </source>
</evidence>
<keyword evidence="9" id="KW-0472">Membrane</keyword>
<dbReference type="GO" id="GO:0005789">
    <property type="term" value="C:endoplasmic reticulum membrane"/>
    <property type="evidence" value="ECO:0007669"/>
    <property type="project" value="UniProtKB-SubCell"/>
</dbReference>
<dbReference type="GO" id="GO:0005637">
    <property type="term" value="C:nuclear inner membrane"/>
    <property type="evidence" value="ECO:0007669"/>
    <property type="project" value="UniProtKB-SubCell"/>
</dbReference>
<comment type="subcellular location">
    <subcellularLocation>
        <location evidence="2">Endoplasmic reticulum membrane</location>
    </subcellularLocation>
    <subcellularLocation>
        <location evidence="1">Nucleus inner membrane</location>
    </subcellularLocation>
    <subcellularLocation>
        <location evidence="3">Nucleus outer membrane</location>
    </subcellularLocation>
</comment>
<dbReference type="OrthoDB" id="347124at2759"/>
<dbReference type="PANTHER" id="PTHR10868">
    <property type="entry name" value="SIGMA 1-TYPE OPIOID RECEPTOR-RELATED"/>
    <property type="match status" value="1"/>
</dbReference>
<keyword evidence="8" id="KW-1133">Transmembrane helix</keyword>
<dbReference type="STRING" id="6313.A0A158P5R8"/>
<protein>
    <recommendedName>
        <fullName evidence="5">Sigma non-opioid intracellular receptor 1</fullName>
    </recommendedName>
    <alternativeName>
        <fullName evidence="10">Sigma 1-type opioid receptor</fullName>
    </alternativeName>
</protein>
<dbReference type="WBParaSite" id="ACAC_0000007801-mRNA-1">
    <property type="protein sequence ID" value="ACAC_0000007801-mRNA-1"/>
    <property type="gene ID" value="ACAC_0000007801"/>
</dbReference>
<proteinExistence type="inferred from homology"/>
<evidence type="ECO:0000256" key="10">
    <source>
        <dbReference type="ARBA" id="ARBA00033467"/>
    </source>
</evidence>
<reference evidence="12" key="1">
    <citation type="submission" date="2012-09" db="EMBL/GenBank/DDBJ databases">
        <authorList>
            <person name="Martin A.A."/>
        </authorList>
    </citation>
    <scope>NUCLEOTIDE SEQUENCE</scope>
</reference>
<evidence type="ECO:0000256" key="6">
    <source>
        <dbReference type="ARBA" id="ARBA00022692"/>
    </source>
</evidence>
<evidence type="ECO:0000256" key="9">
    <source>
        <dbReference type="ARBA" id="ARBA00023136"/>
    </source>
</evidence>
<comment type="similarity">
    <text evidence="4 11">Belongs to the ERG2 family.</text>
</comment>
<evidence type="ECO:0000313" key="13">
    <source>
        <dbReference type="WBParaSite" id="ACAC_0000007801-mRNA-1"/>
    </source>
</evidence>